<dbReference type="EMBL" id="JAWHQM010000212">
    <property type="protein sequence ID" value="KAK5637661.1"/>
    <property type="molecule type" value="Genomic_DNA"/>
</dbReference>
<feature type="domain" description="DUF7779" evidence="1">
    <location>
        <begin position="24"/>
        <end position="74"/>
    </location>
</feature>
<organism evidence="2 3">
    <name type="scientific">Xylaria bambusicola</name>
    <dbReference type="NCBI Taxonomy" id="326684"/>
    <lineage>
        <taxon>Eukaryota</taxon>
        <taxon>Fungi</taxon>
        <taxon>Dikarya</taxon>
        <taxon>Ascomycota</taxon>
        <taxon>Pezizomycotina</taxon>
        <taxon>Sordariomycetes</taxon>
        <taxon>Xylariomycetidae</taxon>
        <taxon>Xylariales</taxon>
        <taxon>Xylariaceae</taxon>
        <taxon>Xylaria</taxon>
    </lineage>
</organism>
<protein>
    <recommendedName>
        <fullName evidence="1">DUF7779 domain-containing protein</fullName>
    </recommendedName>
</protein>
<evidence type="ECO:0000313" key="2">
    <source>
        <dbReference type="EMBL" id="KAK5637661.1"/>
    </source>
</evidence>
<evidence type="ECO:0000313" key="3">
    <source>
        <dbReference type="Proteomes" id="UP001305414"/>
    </source>
</evidence>
<dbReference type="Proteomes" id="UP001305414">
    <property type="component" value="Unassembled WGS sequence"/>
</dbReference>
<accession>A0AAN7V1N0</accession>
<name>A0AAN7V1N0_9PEZI</name>
<keyword evidence="3" id="KW-1185">Reference proteome</keyword>
<dbReference type="Pfam" id="PF25000">
    <property type="entry name" value="DUF7779"/>
    <property type="match status" value="1"/>
</dbReference>
<sequence>MRFQLVDRKYHRLLLLTDDASSIQLPTFPKKKDQFFTARKLIGSSLFRHNQDSAEYWMHRVTQDVVRGKIEPDRQIIIFSEAVSIISSVWPARDVGGHDVKLWQFLEKLCPYVTSLKELYKLYFKPNHDDIDMGFASLLNRAGWYV</sequence>
<evidence type="ECO:0000259" key="1">
    <source>
        <dbReference type="Pfam" id="PF25000"/>
    </source>
</evidence>
<dbReference type="AlphaFoldDB" id="A0AAN7V1N0"/>
<gene>
    <name evidence="2" type="ORF">RRF57_013376</name>
</gene>
<reference evidence="2 3" key="1">
    <citation type="submission" date="2023-10" db="EMBL/GenBank/DDBJ databases">
        <title>Draft genome sequence of Xylaria bambusicola isolate GMP-LS, the root and basal stem rot pathogen of sugarcane in Indonesia.</title>
        <authorList>
            <person name="Selvaraj P."/>
            <person name="Muralishankar V."/>
            <person name="Muruganantham S."/>
            <person name="Sp S."/>
            <person name="Haryani S."/>
            <person name="Lau K.J.X."/>
            <person name="Naqvi N.I."/>
        </authorList>
    </citation>
    <scope>NUCLEOTIDE SEQUENCE [LARGE SCALE GENOMIC DNA]</scope>
    <source>
        <strain evidence="2">GMP-LS</strain>
    </source>
</reference>
<proteinExistence type="predicted"/>
<dbReference type="InterPro" id="IPR056681">
    <property type="entry name" value="DUF7779"/>
</dbReference>
<comment type="caution">
    <text evidence="2">The sequence shown here is derived from an EMBL/GenBank/DDBJ whole genome shotgun (WGS) entry which is preliminary data.</text>
</comment>